<dbReference type="AlphaFoldDB" id="A0A1G7KG01"/>
<keyword evidence="5 14" id="KW-0597">Phosphoprotein</keyword>
<evidence type="ECO:0000256" key="5">
    <source>
        <dbReference type="ARBA" id="ARBA00022553"/>
    </source>
</evidence>
<keyword evidence="4" id="KW-1003">Cell membrane</keyword>
<feature type="region of interest" description="Disordered" evidence="16">
    <location>
        <begin position="709"/>
        <end position="728"/>
    </location>
</feature>
<evidence type="ECO:0000256" key="6">
    <source>
        <dbReference type="ARBA" id="ARBA00022679"/>
    </source>
</evidence>
<feature type="coiled-coil region" evidence="15">
    <location>
        <begin position="7"/>
        <end position="66"/>
    </location>
</feature>
<dbReference type="Pfam" id="PF00512">
    <property type="entry name" value="HisKA"/>
    <property type="match status" value="1"/>
</dbReference>
<dbReference type="STRING" id="282683.SAMN04488105_11861"/>
<dbReference type="InterPro" id="IPR036890">
    <property type="entry name" value="HATPase_C_sf"/>
</dbReference>
<evidence type="ECO:0000256" key="7">
    <source>
        <dbReference type="ARBA" id="ARBA00022692"/>
    </source>
</evidence>
<dbReference type="CDD" id="cd16922">
    <property type="entry name" value="HATPase_EvgS-ArcB-TorS-like"/>
    <property type="match status" value="1"/>
</dbReference>
<dbReference type="GO" id="GO:0000155">
    <property type="term" value="F:phosphorelay sensor kinase activity"/>
    <property type="evidence" value="ECO:0007669"/>
    <property type="project" value="InterPro"/>
</dbReference>
<organism evidence="19 20">
    <name type="scientific">Salipiger thiooxidans</name>
    <dbReference type="NCBI Taxonomy" id="282683"/>
    <lineage>
        <taxon>Bacteria</taxon>
        <taxon>Pseudomonadati</taxon>
        <taxon>Pseudomonadota</taxon>
        <taxon>Alphaproteobacteria</taxon>
        <taxon>Rhodobacterales</taxon>
        <taxon>Roseobacteraceae</taxon>
        <taxon>Salipiger</taxon>
    </lineage>
</organism>
<feature type="domain" description="Histidine kinase" evidence="17">
    <location>
        <begin position="339"/>
        <end position="560"/>
    </location>
</feature>
<dbReference type="InterPro" id="IPR003594">
    <property type="entry name" value="HATPase_dom"/>
</dbReference>
<dbReference type="SMART" id="SM00448">
    <property type="entry name" value="REC"/>
    <property type="match status" value="2"/>
</dbReference>
<dbReference type="SMART" id="SM00388">
    <property type="entry name" value="HisKA"/>
    <property type="match status" value="1"/>
</dbReference>
<dbReference type="SUPFAM" id="SSF52172">
    <property type="entry name" value="CheY-like"/>
    <property type="match status" value="2"/>
</dbReference>
<reference evidence="20" key="1">
    <citation type="submission" date="2016-10" db="EMBL/GenBank/DDBJ databases">
        <authorList>
            <person name="Varghese N."/>
            <person name="Submissions S."/>
        </authorList>
    </citation>
    <scope>NUCLEOTIDE SEQUENCE [LARGE SCALE GENOMIC DNA]</scope>
    <source>
        <strain evidence="20">DSM 10146</strain>
    </source>
</reference>
<dbReference type="InterPro" id="IPR005467">
    <property type="entry name" value="His_kinase_dom"/>
</dbReference>
<evidence type="ECO:0000256" key="14">
    <source>
        <dbReference type="PROSITE-ProRule" id="PRU00169"/>
    </source>
</evidence>
<keyword evidence="20" id="KW-1185">Reference proteome</keyword>
<dbReference type="InterPro" id="IPR004358">
    <property type="entry name" value="Sig_transdc_His_kin-like_C"/>
</dbReference>
<dbReference type="Gene3D" id="3.30.565.10">
    <property type="entry name" value="Histidine kinase-like ATPase, C-terminal domain"/>
    <property type="match status" value="1"/>
</dbReference>
<dbReference type="SUPFAM" id="SSF55874">
    <property type="entry name" value="ATPase domain of HSP90 chaperone/DNA topoisomerase II/histidine kinase"/>
    <property type="match status" value="1"/>
</dbReference>
<dbReference type="Pfam" id="PF02518">
    <property type="entry name" value="HATPase_c"/>
    <property type="match status" value="1"/>
</dbReference>
<dbReference type="Gene3D" id="1.10.287.130">
    <property type="match status" value="1"/>
</dbReference>
<dbReference type="PANTHER" id="PTHR45339:SF1">
    <property type="entry name" value="HYBRID SIGNAL TRANSDUCTION HISTIDINE KINASE J"/>
    <property type="match status" value="1"/>
</dbReference>
<keyword evidence="8" id="KW-0547">Nucleotide-binding</keyword>
<keyword evidence="13" id="KW-0472">Membrane</keyword>
<dbReference type="EMBL" id="FNAV01000018">
    <property type="protein sequence ID" value="SDF36198.1"/>
    <property type="molecule type" value="Genomic_DNA"/>
</dbReference>
<dbReference type="GO" id="GO:0005886">
    <property type="term" value="C:plasma membrane"/>
    <property type="evidence" value="ECO:0007669"/>
    <property type="project" value="UniProtKB-SubCell"/>
</dbReference>
<sequence>MSLTARLAEERRARLAAERLLELKQAELFAANRKLNKHARALSNEIHSTRAEISEVRTENRRVKSELGEAHEKIEMVEGQLWKALQSMRDGFATFSAERMMELANPAYLAPFEGLDTIGPGASYRHVLEMMVEEGIVDLQGEPRRSWHERMTARWDMDPIPSETLRLWTGQFIKMQDRHLPDGGVVSLCVDITELMRMWSALEELPDGFVIYDAEDRMLMCNEPYRAIYKASAPAIVPGASFEDILRYGLERGQYAAAVGREEDWLEERLSAHRHASHEMEQQLGDGRWLRIYERPLRDGGRVGLRIDITGVKDTQRELEEARIRAETASRAKSSFLANMSHEIRTPMNGVVGMAELLRESPLTDEQRLYVDTIRGSGEALLVIINDILDYSKIEADKLKLSAESFDLERAVHEVLLLLQPTAREKGLEMLAEYDMFLPQRVVGDPGRVRQILTNLVGNAVKFTNEGHVLVRVLGLRHAHGALDVRITVEDTGVGVPADKIEHIFGEFNQAEDDRNRPFEGTGLGLAITKRLVEMMEGEIWVESGPGQGSCFGLRIPLAVAAPSGESCATLPEGLETVLVVEDHALNSAILARQLETLGLVVATCKTAEEALDRMAEPPDLVIAEQELPDMSGLELTRQLALMQPGLPVILLTPEPAGLAVAGREAGARAVLQKPAQRSALLAALETALEPPQSGAGSEVQRPVPAFRHRPVTGASPRPHPAERPVARPAPRPLDVLLAEDNRTNQLVFRKMVQKLGQPLRLRFADNGIEAVRAYREQRPDLIFMDISMPHMDGREATREIRALEAGGPRVPIIAVTAHAMTGDREGVIEAGLDDYLTKPLRKAELAALLDKWTSAVAQAP</sequence>
<dbReference type="Gene3D" id="3.30.450.20">
    <property type="entry name" value="PAS domain"/>
    <property type="match status" value="1"/>
</dbReference>
<evidence type="ECO:0000313" key="20">
    <source>
        <dbReference type="Proteomes" id="UP000198994"/>
    </source>
</evidence>
<evidence type="ECO:0000313" key="19">
    <source>
        <dbReference type="EMBL" id="SDF36198.1"/>
    </source>
</evidence>
<proteinExistence type="predicted"/>
<dbReference type="CDD" id="cd17546">
    <property type="entry name" value="REC_hyHK_CKI1_RcsC-like"/>
    <property type="match status" value="1"/>
</dbReference>
<evidence type="ECO:0000256" key="9">
    <source>
        <dbReference type="ARBA" id="ARBA00022777"/>
    </source>
</evidence>
<name>A0A1G7KG01_9RHOB</name>
<protein>
    <recommendedName>
        <fullName evidence="3">histidine kinase</fullName>
        <ecNumber evidence="3">2.7.13.3</ecNumber>
    </recommendedName>
</protein>
<dbReference type="InterPro" id="IPR035965">
    <property type="entry name" value="PAS-like_dom_sf"/>
</dbReference>
<dbReference type="Pfam" id="PF12860">
    <property type="entry name" value="PAS_7"/>
    <property type="match status" value="2"/>
</dbReference>
<gene>
    <name evidence="19" type="ORF">SAMN04488105_11861</name>
</gene>
<dbReference type="Proteomes" id="UP000198994">
    <property type="component" value="Unassembled WGS sequence"/>
</dbReference>
<evidence type="ECO:0000256" key="11">
    <source>
        <dbReference type="ARBA" id="ARBA00022989"/>
    </source>
</evidence>
<dbReference type="SMART" id="SM00387">
    <property type="entry name" value="HATPase_c"/>
    <property type="match status" value="1"/>
</dbReference>
<keyword evidence="11" id="KW-1133">Transmembrane helix</keyword>
<keyword evidence="9" id="KW-0418">Kinase</keyword>
<dbReference type="SUPFAM" id="SSF55785">
    <property type="entry name" value="PYP-like sensor domain (PAS domain)"/>
    <property type="match status" value="1"/>
</dbReference>
<feature type="domain" description="Response regulatory" evidence="18">
    <location>
        <begin position="577"/>
        <end position="689"/>
    </location>
</feature>
<keyword evidence="6" id="KW-0808">Transferase</keyword>
<evidence type="ECO:0000256" key="8">
    <source>
        <dbReference type="ARBA" id="ARBA00022741"/>
    </source>
</evidence>
<dbReference type="Pfam" id="PF00072">
    <property type="entry name" value="Response_reg"/>
    <property type="match status" value="2"/>
</dbReference>
<keyword evidence="7" id="KW-0812">Transmembrane</keyword>
<comment type="subcellular location">
    <subcellularLocation>
        <location evidence="2">Cell membrane</location>
        <topology evidence="2">Multi-pass membrane protein</topology>
    </subcellularLocation>
</comment>
<dbReference type="PRINTS" id="PR00344">
    <property type="entry name" value="BCTRLSENSOR"/>
</dbReference>
<evidence type="ECO:0000256" key="13">
    <source>
        <dbReference type="ARBA" id="ARBA00023136"/>
    </source>
</evidence>
<dbReference type="InterPro" id="IPR011006">
    <property type="entry name" value="CheY-like_superfamily"/>
</dbReference>
<evidence type="ECO:0000256" key="2">
    <source>
        <dbReference type="ARBA" id="ARBA00004651"/>
    </source>
</evidence>
<evidence type="ECO:0000256" key="3">
    <source>
        <dbReference type="ARBA" id="ARBA00012438"/>
    </source>
</evidence>
<evidence type="ECO:0000259" key="17">
    <source>
        <dbReference type="PROSITE" id="PS50109"/>
    </source>
</evidence>
<keyword evidence="10" id="KW-0067">ATP-binding</keyword>
<dbReference type="InterPro" id="IPR036097">
    <property type="entry name" value="HisK_dim/P_sf"/>
</dbReference>
<accession>A0A1G7KG01</accession>
<dbReference type="CDD" id="cd00156">
    <property type="entry name" value="REC"/>
    <property type="match status" value="1"/>
</dbReference>
<dbReference type="InterPro" id="IPR003661">
    <property type="entry name" value="HisK_dim/P_dom"/>
</dbReference>
<evidence type="ECO:0000259" key="18">
    <source>
        <dbReference type="PROSITE" id="PS50110"/>
    </source>
</evidence>
<feature type="domain" description="Response regulatory" evidence="18">
    <location>
        <begin position="735"/>
        <end position="854"/>
    </location>
</feature>
<comment type="caution">
    <text evidence="14">Lacks conserved residue(s) required for the propagation of feature annotation.</text>
</comment>
<dbReference type="OrthoDB" id="9801651at2"/>
<dbReference type="CDD" id="cd00082">
    <property type="entry name" value="HisKA"/>
    <property type="match status" value="1"/>
</dbReference>
<evidence type="ECO:0000256" key="16">
    <source>
        <dbReference type="SAM" id="MobiDB-lite"/>
    </source>
</evidence>
<dbReference type="RefSeq" id="WP_089963045.1">
    <property type="nucleotide sequence ID" value="NZ_FNAV01000018.1"/>
</dbReference>
<dbReference type="SUPFAM" id="SSF47384">
    <property type="entry name" value="Homodimeric domain of signal transducing histidine kinase"/>
    <property type="match status" value="1"/>
</dbReference>
<dbReference type="FunFam" id="3.30.565.10:FF:000010">
    <property type="entry name" value="Sensor histidine kinase RcsC"/>
    <property type="match status" value="1"/>
</dbReference>
<comment type="catalytic activity">
    <reaction evidence="1">
        <text>ATP + protein L-histidine = ADP + protein N-phospho-L-histidine.</text>
        <dbReference type="EC" id="2.7.13.3"/>
    </reaction>
</comment>
<dbReference type="PANTHER" id="PTHR45339">
    <property type="entry name" value="HYBRID SIGNAL TRANSDUCTION HISTIDINE KINASE J"/>
    <property type="match status" value="1"/>
</dbReference>
<evidence type="ECO:0000256" key="12">
    <source>
        <dbReference type="ARBA" id="ARBA00023012"/>
    </source>
</evidence>
<evidence type="ECO:0000256" key="10">
    <source>
        <dbReference type="ARBA" id="ARBA00022840"/>
    </source>
</evidence>
<feature type="modified residue" description="4-aspartylphosphate" evidence="14">
    <location>
        <position position="786"/>
    </location>
</feature>
<evidence type="ECO:0000256" key="4">
    <source>
        <dbReference type="ARBA" id="ARBA00022475"/>
    </source>
</evidence>
<evidence type="ECO:0000256" key="1">
    <source>
        <dbReference type="ARBA" id="ARBA00000085"/>
    </source>
</evidence>
<dbReference type="Gene3D" id="3.40.50.2300">
    <property type="match status" value="2"/>
</dbReference>
<dbReference type="GO" id="GO:0005524">
    <property type="term" value="F:ATP binding"/>
    <property type="evidence" value="ECO:0007669"/>
    <property type="project" value="UniProtKB-KW"/>
</dbReference>
<dbReference type="FunFam" id="1.10.287.130:FF:000003">
    <property type="entry name" value="Histidine kinase"/>
    <property type="match status" value="1"/>
</dbReference>
<dbReference type="EC" id="2.7.13.3" evidence="3"/>
<keyword evidence="15" id="KW-0175">Coiled coil</keyword>
<dbReference type="PROSITE" id="PS50110">
    <property type="entry name" value="RESPONSE_REGULATORY"/>
    <property type="match status" value="2"/>
</dbReference>
<keyword evidence="12" id="KW-0902">Two-component regulatory system</keyword>
<dbReference type="InterPro" id="IPR001789">
    <property type="entry name" value="Sig_transdc_resp-reg_receiver"/>
</dbReference>
<dbReference type="PROSITE" id="PS50109">
    <property type="entry name" value="HIS_KIN"/>
    <property type="match status" value="1"/>
</dbReference>
<evidence type="ECO:0000256" key="15">
    <source>
        <dbReference type="SAM" id="Coils"/>
    </source>
</evidence>